<protein>
    <recommendedName>
        <fullName evidence="6">Alpha-2-macroglobulin domain-containing protein</fullName>
    </recommendedName>
</protein>
<dbReference type="InterPro" id="IPR002890">
    <property type="entry name" value="MG2"/>
</dbReference>
<dbReference type="Gene3D" id="2.60.40.10">
    <property type="entry name" value="Immunoglobulins"/>
    <property type="match status" value="1"/>
</dbReference>
<feature type="region of interest" description="Disordered" evidence="1">
    <location>
        <begin position="390"/>
        <end position="409"/>
    </location>
</feature>
<dbReference type="Pfam" id="PF01835">
    <property type="entry name" value="MG2"/>
    <property type="match status" value="1"/>
</dbReference>
<dbReference type="SUPFAM" id="SSF49410">
    <property type="entry name" value="Alpha-macroglobulin receptor domain"/>
    <property type="match status" value="1"/>
</dbReference>
<dbReference type="Pfam" id="PF07678">
    <property type="entry name" value="TED_complement"/>
    <property type="match status" value="1"/>
</dbReference>
<dbReference type="CDD" id="cd02891">
    <property type="entry name" value="A2M_like"/>
    <property type="match status" value="1"/>
</dbReference>
<dbReference type="InterPro" id="IPR036595">
    <property type="entry name" value="A-macroglobulin_rcpt-bd_sf"/>
</dbReference>
<evidence type="ECO:0000313" key="4">
    <source>
        <dbReference type="EMBL" id="TRY69450.1"/>
    </source>
</evidence>
<evidence type="ECO:0000259" key="2">
    <source>
        <dbReference type="Pfam" id="PF01835"/>
    </source>
</evidence>
<dbReference type="GO" id="GO:0004866">
    <property type="term" value="F:endopeptidase inhibitor activity"/>
    <property type="evidence" value="ECO:0007669"/>
    <property type="project" value="InterPro"/>
</dbReference>
<dbReference type="Gene3D" id="1.50.10.20">
    <property type="match status" value="1"/>
</dbReference>
<gene>
    <name evidence="4" type="ORF">TCAL_05622</name>
</gene>
<dbReference type="InterPro" id="IPR008930">
    <property type="entry name" value="Terpenoid_cyclase/PrenylTrfase"/>
</dbReference>
<evidence type="ECO:0000256" key="1">
    <source>
        <dbReference type="SAM" id="MobiDB-lite"/>
    </source>
</evidence>
<dbReference type="Gene3D" id="2.60.40.1930">
    <property type="match status" value="2"/>
</dbReference>
<dbReference type="Gene3D" id="2.60.40.690">
    <property type="entry name" value="Alpha-macroglobulin, receptor-binding domain"/>
    <property type="match status" value="1"/>
</dbReference>
<dbReference type="STRING" id="6832.A0A553NVJ9"/>
<dbReference type="Proteomes" id="UP000318571">
    <property type="component" value="Chromosome 1"/>
</dbReference>
<name>A0A553NVJ9_TIGCA</name>
<evidence type="ECO:0000313" key="5">
    <source>
        <dbReference type="Proteomes" id="UP000318571"/>
    </source>
</evidence>
<dbReference type="EMBL" id="VCGU01000010">
    <property type="protein sequence ID" value="TRY69450.1"/>
    <property type="molecule type" value="Genomic_DNA"/>
</dbReference>
<reference evidence="4 5" key="1">
    <citation type="journal article" date="2018" name="Nat. Ecol. Evol.">
        <title>Genomic signatures of mitonuclear coevolution across populations of Tigriopus californicus.</title>
        <authorList>
            <person name="Barreto F.S."/>
            <person name="Watson E.T."/>
            <person name="Lima T.G."/>
            <person name="Willett C.S."/>
            <person name="Edmands S."/>
            <person name="Li W."/>
            <person name="Burton R.S."/>
        </authorList>
    </citation>
    <scope>NUCLEOTIDE SEQUENCE [LARGE SCALE GENOMIC DNA]</scope>
    <source>
        <strain evidence="4 5">San Diego</strain>
    </source>
</reference>
<proteinExistence type="predicted"/>
<dbReference type="SUPFAM" id="SSF48239">
    <property type="entry name" value="Terpenoid cyclases/Protein prenyltransferases"/>
    <property type="match status" value="1"/>
</dbReference>
<evidence type="ECO:0008006" key="6">
    <source>
        <dbReference type="Google" id="ProtNLM"/>
    </source>
</evidence>
<dbReference type="PANTHER" id="PTHR11412">
    <property type="entry name" value="MACROGLOBULIN / COMPLEMENT"/>
    <property type="match status" value="1"/>
</dbReference>
<dbReference type="InterPro" id="IPR050473">
    <property type="entry name" value="A2M/Complement_sys"/>
</dbReference>
<feature type="compositionally biased region" description="Low complexity" evidence="1">
    <location>
        <begin position="390"/>
        <end position="408"/>
    </location>
</feature>
<comment type="caution">
    <text evidence="4">The sequence shown here is derived from an EMBL/GenBank/DDBJ whole genome shotgun (WGS) entry which is preliminary data.</text>
</comment>
<dbReference type="InterPro" id="IPR013783">
    <property type="entry name" value="Ig-like_fold"/>
</dbReference>
<sequence>MLPCRDYILVYRFKLWCWVLIALTISNVEPLHIFKISDAPTHLVQASRFIEPGTPYRVLVTLFQTSRRSPHFNEYVHGSLPATIHVRLLFKGSLLSEEYREAFSDSSTEIALKVSGHVASLQNGDYSVEIEGNHYGGTQGSLFLYERKLFLEQHKAWLWAETNRAVYYFGQSVHFRVFSLDDRGRPWDVPVTIYLWSPHGDEMRRWEGKYPKMGQISLIYDLARSTVSGTWTLEAIVSDQGRGAPTTKVPFQVSNEDPTNAGIFMNIHVKSSVVHAEGRVRGSIESGHVDHPQYPVLGLLRLKLNVTRMRRAFHGTGNSWNPVESRSLLIEGQKSKDGQILNLKPVSWKAQEIQDFQISSPIWFSLPLTSVLRESGFASFPSSVSPSSLSSSLSSSSSPSSLSSSSSSIGSTEEDIFHVRLIGSLIDSWSQENVHHETSFILYPKSFLLGIHLSSCQIYDNFPITLKLWIERANREPLTIGDLDTGNLEVTPTLTLVNGHIVDLNPLIPVYDQLVNDRHWWKTTFSIEELLQASKTELNLTKIHAVTIKALYVTPESKSKAETITLPVVIPSKSKEQISLSSSSRKIRVGDNIIFHVRSRYTWHEIFFLIHCNGKILVSRRIVGKSSNLITFDERAIQGMAPTSTAVVWSRNKKGQIISSILKLSIKPQGGTEARLLATSNQNNDSFTLMANSKQPSIIITKPSQNGMGTDLASQVASRLSKGDMHVGHLNRNDDIFWLSDTPIPEKPLSSAMSPVCPCRSQCPNHESSNPSSWWIHRNDSPKFENFTESLWQTFETTHNGSKSKTIQFNGLRRHVSLSVSSLSNKGLTKLNAKEFSLGSTFLVSGKFPKRCKMGENVTLDIQIQNVGTIAQELHLTLIATTRFEFPAQNQASRLKNFLVAVQPNGRAYLSVPIVFLATGPTEIRLHRSDNKDGPVIIRTNVLAAKVQSKCWTSLQVELLNRPNVIERLASCAPSESKLVQSKVFISTVVHSNNLHNEFDSLSKEDFCQSNLFALRSELIKNQAQHLKKRSSKPLKERIREKYQQLLRCRNPLGYFSLVPFQSVPSLWLTALATSTLLKLFQEGLAVDGRTLIVTLHWLTAHQNMDGSFSESYIYNGFHDHKLPLEFQKMALTAQVLTTLADFSTENSQWNVTSVSDVSAMYLKSRLRIVEASTTGNEFELALVAWALTITQSPGAETAFEILAKRKSTNPNGLTFFGPSEQHSSSVRATALAFLVYLHRGELLTEPIALWLNSHRFSADEFSQILSSEAMKAWSDRHPHSPTSLMSFNLKGDNGKERAVHVSRGYAQDIHYPGGVKQLWLEAQGSGRALIVLETVYEPLMEYSPSSSSLSTYLPIKTDFELANTSSSITIKVCLRWNCHDDKSVSGPIAVLMSLPTGFHIDISNWQFLNGRTGIHVLPQVHDQIYLQLLKLTNEEECFPVTLRSNYNSKGVNKQLVIGVHDQFSRELSTTTYLQLPNLSHSNHLQGCEDSVCFSASGAMCAKIFMDHYIMWPIHAALAIMLRNAV</sequence>
<organism evidence="4 5">
    <name type="scientific">Tigriopus californicus</name>
    <name type="common">Marine copepod</name>
    <dbReference type="NCBI Taxonomy" id="6832"/>
    <lineage>
        <taxon>Eukaryota</taxon>
        <taxon>Metazoa</taxon>
        <taxon>Ecdysozoa</taxon>
        <taxon>Arthropoda</taxon>
        <taxon>Crustacea</taxon>
        <taxon>Multicrustacea</taxon>
        <taxon>Hexanauplia</taxon>
        <taxon>Copepoda</taxon>
        <taxon>Harpacticoida</taxon>
        <taxon>Harpacticidae</taxon>
        <taxon>Tigriopus</taxon>
    </lineage>
</organism>
<evidence type="ECO:0000259" key="3">
    <source>
        <dbReference type="Pfam" id="PF07678"/>
    </source>
</evidence>
<keyword evidence="5" id="KW-1185">Reference proteome</keyword>
<dbReference type="PANTHER" id="PTHR11412:SF146">
    <property type="entry name" value="CD109 ANTIGEN"/>
    <property type="match status" value="1"/>
</dbReference>
<accession>A0A553NVJ9</accession>
<dbReference type="OrthoDB" id="9998011at2759"/>
<feature type="domain" description="Alpha-macroglobulin-like TED" evidence="3">
    <location>
        <begin position="1023"/>
        <end position="1259"/>
    </location>
</feature>
<feature type="domain" description="Macroglobulin" evidence="2">
    <location>
        <begin position="161"/>
        <end position="253"/>
    </location>
</feature>
<dbReference type="InterPro" id="IPR011626">
    <property type="entry name" value="Alpha-macroglobulin_TED"/>
</dbReference>
<dbReference type="GO" id="GO:0005615">
    <property type="term" value="C:extracellular space"/>
    <property type="evidence" value="ECO:0007669"/>
    <property type="project" value="InterPro"/>
</dbReference>